<dbReference type="OrthoDB" id="5957826at2"/>
<dbReference type="KEGG" id="sacz:AOT14_20190"/>
<evidence type="ECO:0000313" key="2">
    <source>
        <dbReference type="Proteomes" id="UP000061010"/>
    </source>
</evidence>
<dbReference type="Proteomes" id="UP000061010">
    <property type="component" value="Chromosome"/>
</dbReference>
<dbReference type="AlphaFoldDB" id="A0A0R0E6Q0"/>
<reference evidence="1 2" key="1">
    <citation type="journal article" date="2015" name="Genome Announc.">
        <title>Complete Genome Sequencing of Stenotrophomonas acidaminiphila ZAC14D2_NAIMI4_2, a Multidrug-Resistant Strain Isolated from Sediments of a Polluted River in Mexico, Uncovers New Antibiotic Resistance Genes and a Novel Class-II Lasso Peptide Biosynthesis Gene Cluster.</title>
        <authorList>
            <person name="Vinuesa P."/>
            <person name="Ochoa-Sanchez L.E."/>
        </authorList>
    </citation>
    <scope>NUCLEOTIDE SEQUENCE [LARGE SCALE GENOMIC DNA]</scope>
    <source>
        <strain evidence="1 2">ZAC14D2_NAIMI4_2</strain>
    </source>
</reference>
<protein>
    <submittedName>
        <fullName evidence="1">Uncharacterized protein</fullName>
    </submittedName>
</protein>
<proteinExistence type="predicted"/>
<gene>
    <name evidence="1" type="ORF">AOT14_20190</name>
</gene>
<organism evidence="1 2">
    <name type="scientific">Stenotrophomonas acidaminiphila</name>
    <dbReference type="NCBI Taxonomy" id="128780"/>
    <lineage>
        <taxon>Bacteria</taxon>
        <taxon>Pseudomonadati</taxon>
        <taxon>Pseudomonadota</taxon>
        <taxon>Gammaproteobacteria</taxon>
        <taxon>Lysobacterales</taxon>
        <taxon>Lysobacteraceae</taxon>
        <taxon>Stenotrophomonas</taxon>
    </lineage>
</organism>
<dbReference type="EMBL" id="CP012900">
    <property type="protein sequence ID" value="ALJ28396.1"/>
    <property type="molecule type" value="Genomic_DNA"/>
</dbReference>
<accession>A0A0R0E6Q0</accession>
<dbReference type="PATRIC" id="fig|128780.6.peg.2028"/>
<keyword evidence="2" id="KW-1185">Reference proteome</keyword>
<evidence type="ECO:0000313" key="1">
    <source>
        <dbReference type="EMBL" id="ALJ28396.1"/>
    </source>
</evidence>
<name>A0A0R0E6Q0_9GAMM</name>
<sequence length="106" mass="11498">MSDPRQRDLDTLLRREFEGPVADGGFSDRVMRQLPPRRSLRWPLWLGLSAGASAAGLALARTPLLRIGWQDWLAGQSSAAGIGMWLMAMGVAWLAAAWALSAAAPR</sequence>
<dbReference type="RefSeq" id="WP_054665941.1">
    <property type="nucleotide sequence ID" value="NZ_CP043570.1"/>
</dbReference>